<gene>
    <name evidence="2" type="ORF">SPHA_76055</name>
</gene>
<feature type="compositionally biased region" description="Basic and acidic residues" evidence="1">
    <location>
        <begin position="196"/>
        <end position="214"/>
    </location>
</feature>
<organism evidence="2 3">
    <name type="scientific">Acanthosepion pharaonis</name>
    <name type="common">Pharaoh cuttlefish</name>
    <name type="synonym">Sepia pharaonis</name>
    <dbReference type="NCBI Taxonomy" id="158019"/>
    <lineage>
        <taxon>Eukaryota</taxon>
        <taxon>Metazoa</taxon>
        <taxon>Spiralia</taxon>
        <taxon>Lophotrochozoa</taxon>
        <taxon>Mollusca</taxon>
        <taxon>Cephalopoda</taxon>
        <taxon>Coleoidea</taxon>
        <taxon>Decapodiformes</taxon>
        <taxon>Sepiida</taxon>
        <taxon>Sepiina</taxon>
        <taxon>Sepiidae</taxon>
        <taxon>Acanthosepion</taxon>
    </lineage>
</organism>
<sequence>MPVGDRFSHIVPQFSVNPTLYNPPSGDSLLPRAHPAFPKPRVPASYGDFFRTLSAPYSMWWMKYAPTMTANYNLNHLSRNPFDMASQVAQPWPANIKRMREPTTSSDESEYKYNGFKMPDQWNGFTFMQPTRTLYTESGTTEKEEVGGSGSPRSQKYAGNETAVDACDYSNNIRDSPDVENVASPNLSDASSNDGVQDHVGPREKYARREHDAADVSSTSSYGPPSPSIQAVETCKQILTDDQQTMVDDKEMGKQCQSSRLLSDEQPLSDGELESIATDNMDLEHISVEKLRNLLTKAKKLKKKAAQNRKRLRCTFEEYYSKEEEIIKDKRPKPVNTKESRDPVNALCSKMAVGERCPKMSAAEMAGAIVNANRT</sequence>
<evidence type="ECO:0000313" key="3">
    <source>
        <dbReference type="Proteomes" id="UP000597762"/>
    </source>
</evidence>
<reference evidence="2" key="1">
    <citation type="submission" date="2021-01" db="EMBL/GenBank/DDBJ databases">
        <authorList>
            <person name="Li R."/>
            <person name="Bekaert M."/>
        </authorList>
    </citation>
    <scope>NUCLEOTIDE SEQUENCE</scope>
    <source>
        <strain evidence="2">Farmed</strain>
    </source>
</reference>
<proteinExistence type="predicted"/>
<comment type="caution">
    <text evidence="2">The sequence shown here is derived from an EMBL/GenBank/DDBJ whole genome shotgun (WGS) entry which is preliminary data.</text>
</comment>
<feature type="compositionally biased region" description="Polar residues" evidence="1">
    <location>
        <begin position="183"/>
        <end position="195"/>
    </location>
</feature>
<feature type="region of interest" description="Disordered" evidence="1">
    <location>
        <begin position="138"/>
        <end position="229"/>
    </location>
</feature>
<dbReference type="Proteomes" id="UP000597762">
    <property type="component" value="Unassembled WGS sequence"/>
</dbReference>
<name>A0A812EID5_ACAPH</name>
<dbReference type="AlphaFoldDB" id="A0A812EID5"/>
<evidence type="ECO:0000256" key="1">
    <source>
        <dbReference type="SAM" id="MobiDB-lite"/>
    </source>
</evidence>
<dbReference type="OrthoDB" id="3938623at2759"/>
<evidence type="ECO:0000313" key="2">
    <source>
        <dbReference type="EMBL" id="CAE1326463.1"/>
    </source>
</evidence>
<protein>
    <submittedName>
        <fullName evidence="2">Uncharacterized protein</fullName>
    </submittedName>
</protein>
<dbReference type="EMBL" id="CAHIKZ030005479">
    <property type="protein sequence ID" value="CAE1326463.1"/>
    <property type="molecule type" value="Genomic_DNA"/>
</dbReference>
<accession>A0A812EID5</accession>
<keyword evidence="3" id="KW-1185">Reference proteome</keyword>